<evidence type="ECO:0000313" key="1">
    <source>
        <dbReference type="EMBL" id="GIE12878.1"/>
    </source>
</evidence>
<gene>
    <name evidence="1" type="ORF">Afe05nite_47180</name>
</gene>
<comment type="caution">
    <text evidence="1">The sequence shown here is derived from an EMBL/GenBank/DDBJ whole genome shotgun (WGS) entry which is preliminary data.</text>
</comment>
<dbReference type="RefSeq" id="WP_203819336.1">
    <property type="nucleotide sequence ID" value="NZ_BAAABP010000063.1"/>
</dbReference>
<dbReference type="Proteomes" id="UP000598174">
    <property type="component" value="Unassembled WGS sequence"/>
</dbReference>
<protein>
    <submittedName>
        <fullName evidence="1">Uncharacterized protein</fullName>
    </submittedName>
</protein>
<dbReference type="EMBL" id="BOMM01000044">
    <property type="protein sequence ID" value="GIE12878.1"/>
    <property type="molecule type" value="Genomic_DNA"/>
</dbReference>
<sequence>MSGPRDSDALVGSAEPFGLAKLDDSFAPVSAVLCRSTPVRRPAGGEDMVAAEDRATDITSLVKALRLPDERRTDGACTADLVLAPWLALVDASGRWIRPGVPVNSCGKPRPEFRDALAELRTQRVSGRTLSTTLTDGAAAAGCEQTWADMVWAVGLTGGGKGTPDRTLAADDASVRVCVFQVPPEERGSGKPAGQFKSGGKLAPGEWAAVKKELAAAGTPAECTTPASRFAVLYAPDVELYVEADGCRRVLNDNALRTGSPKLLSIVF</sequence>
<keyword evidence="2" id="KW-1185">Reference proteome</keyword>
<reference evidence="1" key="1">
    <citation type="submission" date="2021-01" db="EMBL/GenBank/DDBJ databases">
        <title>Whole genome shotgun sequence of Actinoplanes ferrugineus NBRC 15555.</title>
        <authorList>
            <person name="Komaki H."/>
            <person name="Tamura T."/>
        </authorList>
    </citation>
    <scope>NUCLEOTIDE SEQUENCE</scope>
    <source>
        <strain evidence="1">NBRC 15555</strain>
    </source>
</reference>
<name>A0A919J2S7_9ACTN</name>
<dbReference type="AlphaFoldDB" id="A0A919J2S7"/>
<proteinExistence type="predicted"/>
<accession>A0A919J2S7</accession>
<organism evidence="1 2">
    <name type="scientific">Paractinoplanes ferrugineus</name>
    <dbReference type="NCBI Taxonomy" id="113564"/>
    <lineage>
        <taxon>Bacteria</taxon>
        <taxon>Bacillati</taxon>
        <taxon>Actinomycetota</taxon>
        <taxon>Actinomycetes</taxon>
        <taxon>Micromonosporales</taxon>
        <taxon>Micromonosporaceae</taxon>
        <taxon>Paractinoplanes</taxon>
    </lineage>
</organism>
<evidence type="ECO:0000313" key="2">
    <source>
        <dbReference type="Proteomes" id="UP000598174"/>
    </source>
</evidence>